<accession>A0A1Y2PFE4</accession>
<proteinExistence type="inferred from homology"/>
<name>A0A1Y2PFE4_9FLAO</name>
<dbReference type="InParanoid" id="A0A1Y2PFE4"/>
<dbReference type="STRING" id="1635173.WH52_00690"/>
<evidence type="ECO:0000256" key="1">
    <source>
        <dbReference type="PROSITE-ProRule" id="PRU01379"/>
    </source>
</evidence>
<organism evidence="3 4">
    <name type="scientific">Tenacibaculum holothuriorum</name>
    <dbReference type="NCBI Taxonomy" id="1635173"/>
    <lineage>
        <taxon>Bacteria</taxon>
        <taxon>Pseudomonadati</taxon>
        <taxon>Bacteroidota</taxon>
        <taxon>Flavobacteriia</taxon>
        <taxon>Flavobacteriales</taxon>
        <taxon>Flavobacteriaceae</taxon>
        <taxon>Tenacibaculum</taxon>
    </lineage>
</organism>
<dbReference type="GO" id="GO:0008270">
    <property type="term" value="F:zinc ion binding"/>
    <property type="evidence" value="ECO:0007669"/>
    <property type="project" value="InterPro"/>
</dbReference>
<feature type="domain" description="Peptidase M14" evidence="2">
    <location>
        <begin position="45"/>
        <end position="378"/>
    </location>
</feature>
<dbReference type="SUPFAM" id="SSF53187">
    <property type="entry name" value="Zn-dependent exopeptidases"/>
    <property type="match status" value="1"/>
</dbReference>
<dbReference type="GO" id="GO:0006508">
    <property type="term" value="P:proteolysis"/>
    <property type="evidence" value="ECO:0007669"/>
    <property type="project" value="InterPro"/>
</dbReference>
<keyword evidence="4" id="KW-1185">Reference proteome</keyword>
<protein>
    <submittedName>
        <fullName evidence="3">Zinc carboxypeptidase</fullName>
    </submittedName>
</protein>
<dbReference type="PROSITE" id="PS52035">
    <property type="entry name" value="PEPTIDASE_M14"/>
    <property type="match status" value="1"/>
</dbReference>
<comment type="caution">
    <text evidence="3">The sequence shown here is derived from an EMBL/GenBank/DDBJ whole genome shotgun (WGS) entry which is preliminary data.</text>
</comment>
<evidence type="ECO:0000313" key="4">
    <source>
        <dbReference type="Proteomes" id="UP000194221"/>
    </source>
</evidence>
<comment type="similarity">
    <text evidence="1">Belongs to the peptidase M14 family.</text>
</comment>
<dbReference type="Gene3D" id="3.40.630.10">
    <property type="entry name" value="Zn peptidases"/>
    <property type="match status" value="1"/>
</dbReference>
<gene>
    <name evidence="3" type="ORF">WH52_00690</name>
</gene>
<keyword evidence="3" id="KW-0645">Protease</keyword>
<dbReference type="Pfam" id="PF00246">
    <property type="entry name" value="Peptidase_M14"/>
    <property type="match status" value="1"/>
</dbReference>
<reference evidence="3 4" key="1">
    <citation type="submission" date="2015-03" db="EMBL/GenBank/DDBJ databases">
        <title>Genome sequence of Tenacibaculum sp. S2-2, isolated from intestinal microbiota of sea cucumber, Apostichopus japonicas.</title>
        <authorList>
            <person name="Shao Z."/>
            <person name="Wang L."/>
            <person name="Li X."/>
        </authorList>
    </citation>
    <scope>NUCLEOTIDE SEQUENCE [LARGE SCALE GENOMIC DNA]</scope>
    <source>
        <strain evidence="3 4">S2-2</strain>
    </source>
</reference>
<sequence length="378" mass="43865">MRYGKERLCSHFSVFNRKGISSKLVFSLTMEITIDFLEENYSQIKEESLFGRWITIQDILPIIKKLTNQFKVEEIGRSEEDRPIYKISIGSGEKRILTWSQMHGNESTGTKALFDFLNCIIIFKNSEFVKTILANCTLEFIPMLNPDGAEAYTRVNANTIDLNRDAVALKAKESKVLRNVLNKFNPHFCFNLHDQRTIFGVEGTKNPASISFLAPSEEETRKITDGRIATMNIIVAMNNLLQQVIPNHIGRYTDEFYPTATGDNFQKLGHNTILIEAGHFPEDYDREEVRKFNFYALLKGILHISEEKSFKEYQEYFAIPNNIKNFYDVIHRSENNQKDIAFQYEEKVESGKFALFLKKENEGNLSEYLAHKEFNKRE</sequence>
<keyword evidence="3" id="KW-0378">Hydrolase</keyword>
<dbReference type="InterPro" id="IPR000834">
    <property type="entry name" value="Peptidase_M14"/>
</dbReference>
<evidence type="ECO:0000313" key="3">
    <source>
        <dbReference type="EMBL" id="OSY89204.1"/>
    </source>
</evidence>
<evidence type="ECO:0000259" key="2">
    <source>
        <dbReference type="PROSITE" id="PS52035"/>
    </source>
</evidence>
<dbReference type="AlphaFoldDB" id="A0A1Y2PFE4"/>
<comment type="caution">
    <text evidence="1">Lacks conserved residue(s) required for the propagation of feature annotation.</text>
</comment>
<keyword evidence="3" id="KW-0121">Carboxypeptidase</keyword>
<dbReference type="GO" id="GO:0004181">
    <property type="term" value="F:metallocarboxypeptidase activity"/>
    <property type="evidence" value="ECO:0007669"/>
    <property type="project" value="InterPro"/>
</dbReference>
<dbReference type="Proteomes" id="UP000194221">
    <property type="component" value="Unassembled WGS sequence"/>
</dbReference>
<dbReference type="EMBL" id="LAPZ01000001">
    <property type="protein sequence ID" value="OSY89204.1"/>
    <property type="molecule type" value="Genomic_DNA"/>
</dbReference>